<dbReference type="EMBL" id="SNRW01001114">
    <property type="protein sequence ID" value="KAA6397725.1"/>
    <property type="molecule type" value="Genomic_DNA"/>
</dbReference>
<reference evidence="1 2" key="1">
    <citation type="submission" date="2019-03" db="EMBL/GenBank/DDBJ databases">
        <title>Single cell metagenomics reveals metabolic interactions within the superorganism composed of flagellate Streblomastix strix and complex community of Bacteroidetes bacteria on its surface.</title>
        <authorList>
            <person name="Treitli S.C."/>
            <person name="Kolisko M."/>
            <person name="Husnik F."/>
            <person name="Keeling P."/>
            <person name="Hampl V."/>
        </authorList>
    </citation>
    <scope>NUCLEOTIDE SEQUENCE [LARGE SCALE GENOMIC DNA]</scope>
    <source>
        <strain evidence="1">ST1C</strain>
    </source>
</reference>
<organism evidence="1 2">
    <name type="scientific">Streblomastix strix</name>
    <dbReference type="NCBI Taxonomy" id="222440"/>
    <lineage>
        <taxon>Eukaryota</taxon>
        <taxon>Metamonada</taxon>
        <taxon>Preaxostyla</taxon>
        <taxon>Oxymonadida</taxon>
        <taxon>Streblomastigidae</taxon>
        <taxon>Streblomastix</taxon>
    </lineage>
</organism>
<dbReference type="AlphaFoldDB" id="A0A5J4WTN0"/>
<gene>
    <name evidence="1" type="ORF">EZS28_006743</name>
</gene>
<sequence>MIKKEIKHEIVIPALEKESQLELVFGDVIKLLRFATEFGFEAEKLFQSLFQLVFYQLIEPLIGIDGNLGLFYILILEKWATIDTDVNAMELHQSRVQENSIDFIDYNPCIFGDALPVTLPFGVFKFEFLPPDDVDVQLLKFKLIDYYVEDDDDDEEDDEEDVQLVPDYELLLECEEFGIQLPCYCYQFFCDFGDSTFQNEGEFDDFRSFSFFSLSFECGQLAPELPHGGYYDYYYYPVWLYQLHYHFHRQHRYQHQFLRSTKIFPNSIPQMCLQHTEFCYNSAKLANYLLNLSTAVAPYRVIQIPLVQLQVQFQCQITSIPLLLLAENRHMTPVRGVARKFEIRFFSRRKTRLRCRWLIRWCNRAAVSEFCELFYASESKVPVRPKDALFNAALLLLLFI</sequence>
<protein>
    <submittedName>
        <fullName evidence="1">Uncharacterized protein</fullName>
    </submittedName>
</protein>
<accession>A0A5J4WTN0</accession>
<name>A0A5J4WTN0_9EUKA</name>
<evidence type="ECO:0000313" key="1">
    <source>
        <dbReference type="EMBL" id="KAA6397725.1"/>
    </source>
</evidence>
<proteinExistence type="predicted"/>
<comment type="caution">
    <text evidence="1">The sequence shown here is derived from an EMBL/GenBank/DDBJ whole genome shotgun (WGS) entry which is preliminary data.</text>
</comment>
<evidence type="ECO:0000313" key="2">
    <source>
        <dbReference type="Proteomes" id="UP000324800"/>
    </source>
</evidence>
<dbReference type="Proteomes" id="UP000324800">
    <property type="component" value="Unassembled WGS sequence"/>
</dbReference>